<dbReference type="Proteomes" id="UP001138802">
    <property type="component" value="Unassembled WGS sequence"/>
</dbReference>
<proteinExistence type="predicted"/>
<accession>A0A9X0WKQ4</accession>
<evidence type="ECO:0000313" key="3">
    <source>
        <dbReference type="Proteomes" id="UP001138802"/>
    </source>
</evidence>
<protein>
    <submittedName>
        <fullName evidence="2">Uncharacterized protein</fullName>
    </submittedName>
</protein>
<keyword evidence="3" id="KW-1185">Reference proteome</keyword>
<feature type="chain" id="PRO_5040809222" evidence="1">
    <location>
        <begin position="20"/>
        <end position="153"/>
    </location>
</feature>
<evidence type="ECO:0000313" key="2">
    <source>
        <dbReference type="EMBL" id="MBK1646557.1"/>
    </source>
</evidence>
<comment type="caution">
    <text evidence="2">The sequence shown here is derived from an EMBL/GenBank/DDBJ whole genome shotgun (WGS) entry which is preliminary data.</text>
</comment>
<keyword evidence="1" id="KW-0732">Signal</keyword>
<evidence type="ECO:0000256" key="1">
    <source>
        <dbReference type="SAM" id="SignalP"/>
    </source>
</evidence>
<dbReference type="AlphaFoldDB" id="A0A9X0WKQ4"/>
<name>A0A9X0WKQ4_9GAMM</name>
<feature type="signal peptide" evidence="1">
    <location>
        <begin position="1"/>
        <end position="19"/>
    </location>
</feature>
<sequence length="153" mass="16063">MLVAMMGAAMGLVGVHAVAADAAGEITRLDGAAMITQGERFVAAQEGMKLQELDRLMVLEQSEAVIEFRDGCRHLMKEKELLTVGPTSVCAERTAAADRTDHAAVQRTATSQLGDDDDAGLYIFGALALGGLIAGLTSESSNTTRPLPFTSPQ</sequence>
<dbReference type="EMBL" id="NRSD01000027">
    <property type="protein sequence ID" value="MBK1646557.1"/>
    <property type="molecule type" value="Genomic_DNA"/>
</dbReference>
<organism evidence="2 3">
    <name type="scientific">Thiocapsa imhoffii</name>
    <dbReference type="NCBI Taxonomy" id="382777"/>
    <lineage>
        <taxon>Bacteria</taxon>
        <taxon>Pseudomonadati</taxon>
        <taxon>Pseudomonadota</taxon>
        <taxon>Gammaproteobacteria</taxon>
        <taxon>Chromatiales</taxon>
        <taxon>Chromatiaceae</taxon>
        <taxon>Thiocapsa</taxon>
    </lineage>
</organism>
<gene>
    <name evidence="2" type="ORF">CKO25_18285</name>
</gene>
<reference evidence="2 3" key="1">
    <citation type="journal article" date="2020" name="Microorganisms">
        <title>Osmotic Adaptation and Compatible Solute Biosynthesis of Phototrophic Bacteria as Revealed from Genome Analyses.</title>
        <authorList>
            <person name="Imhoff J.F."/>
            <person name="Rahn T."/>
            <person name="Kunzel S."/>
            <person name="Keller A."/>
            <person name="Neulinger S.C."/>
        </authorList>
    </citation>
    <scope>NUCLEOTIDE SEQUENCE [LARGE SCALE GENOMIC DNA]</scope>
    <source>
        <strain evidence="2 3">DSM 21303</strain>
    </source>
</reference>